<feature type="region of interest" description="Disordered" evidence="2">
    <location>
        <begin position="102"/>
        <end position="182"/>
    </location>
</feature>
<feature type="zinc finger region" description="C3H1-type" evidence="1">
    <location>
        <begin position="2"/>
        <end position="29"/>
    </location>
</feature>
<feature type="compositionally biased region" description="Polar residues" evidence="2">
    <location>
        <begin position="353"/>
        <end position="364"/>
    </location>
</feature>
<feature type="region of interest" description="Disordered" evidence="2">
    <location>
        <begin position="785"/>
        <end position="815"/>
    </location>
</feature>
<feature type="compositionally biased region" description="Polar residues" evidence="2">
    <location>
        <begin position="532"/>
        <end position="545"/>
    </location>
</feature>
<evidence type="ECO:0000313" key="5">
    <source>
        <dbReference type="Proteomes" id="UP000264820"/>
    </source>
</evidence>
<evidence type="ECO:0000259" key="3">
    <source>
        <dbReference type="PROSITE" id="PS50103"/>
    </source>
</evidence>
<dbReference type="FunFam" id="4.10.1000.10:FF:000026">
    <property type="entry name" value="Zinc finger CCCH domain-containing protein 11A"/>
    <property type="match status" value="1"/>
</dbReference>
<dbReference type="Ensembl" id="ENSHCOT00000008680.1">
    <property type="protein sequence ID" value="ENSHCOP00000019460.1"/>
    <property type="gene ID" value="ENSHCOG00000004808.1"/>
</dbReference>
<feature type="compositionally biased region" description="Polar residues" evidence="2">
    <location>
        <begin position="564"/>
        <end position="573"/>
    </location>
</feature>
<dbReference type="Proteomes" id="UP000264820">
    <property type="component" value="Unplaced"/>
</dbReference>
<evidence type="ECO:0000256" key="2">
    <source>
        <dbReference type="SAM" id="MobiDB-lite"/>
    </source>
</evidence>
<feature type="domain" description="C3H1-type" evidence="3">
    <location>
        <begin position="31"/>
        <end position="57"/>
    </location>
</feature>
<organism evidence="4 5">
    <name type="scientific">Hippocampus comes</name>
    <name type="common">Tiger tail seahorse</name>
    <dbReference type="NCBI Taxonomy" id="109280"/>
    <lineage>
        <taxon>Eukaryota</taxon>
        <taxon>Metazoa</taxon>
        <taxon>Chordata</taxon>
        <taxon>Craniata</taxon>
        <taxon>Vertebrata</taxon>
        <taxon>Euteleostomi</taxon>
        <taxon>Actinopterygii</taxon>
        <taxon>Neopterygii</taxon>
        <taxon>Teleostei</taxon>
        <taxon>Neoteleostei</taxon>
        <taxon>Acanthomorphata</taxon>
        <taxon>Syngnathiaria</taxon>
        <taxon>Syngnathiformes</taxon>
        <taxon>Syngnathoidei</taxon>
        <taxon>Syngnathidae</taxon>
        <taxon>Hippocampus</taxon>
    </lineage>
</organism>
<feature type="compositionally biased region" description="Polar residues" evidence="2">
    <location>
        <begin position="623"/>
        <end position="652"/>
    </location>
</feature>
<feature type="compositionally biased region" description="Acidic residues" evidence="2">
    <location>
        <begin position="153"/>
        <end position="168"/>
    </location>
</feature>
<dbReference type="GO" id="GO:0008270">
    <property type="term" value="F:zinc ion binding"/>
    <property type="evidence" value="ECO:0007669"/>
    <property type="project" value="UniProtKB-KW"/>
</dbReference>
<dbReference type="RefSeq" id="XP_019723209.1">
    <property type="nucleotide sequence ID" value="XM_019867650.1"/>
</dbReference>
<feature type="region of interest" description="Disordered" evidence="2">
    <location>
        <begin position="623"/>
        <end position="672"/>
    </location>
</feature>
<proteinExistence type="predicted"/>
<feature type="compositionally biased region" description="Basic and acidic residues" evidence="2">
    <location>
        <begin position="653"/>
        <end position="672"/>
    </location>
</feature>
<dbReference type="KEGG" id="hcq:109514505"/>
<keyword evidence="1" id="KW-0863">Zinc-finger</keyword>
<protein>
    <submittedName>
        <fullName evidence="4">Zinc finger CCCH-type containing 11A</fullName>
    </submittedName>
</protein>
<feature type="compositionally biased region" description="Polar residues" evidence="2">
    <location>
        <begin position="785"/>
        <end position="813"/>
    </location>
</feature>
<feature type="region of interest" description="Disordered" evidence="2">
    <location>
        <begin position="339"/>
        <end position="433"/>
    </location>
</feature>
<dbReference type="Pfam" id="PF15663">
    <property type="entry name" value="zf-CCCH_3"/>
    <property type="match status" value="1"/>
</dbReference>
<feature type="region of interest" description="Disordered" evidence="2">
    <location>
        <begin position="454"/>
        <end position="477"/>
    </location>
</feature>
<dbReference type="GeneTree" id="ENSGT00920000149095"/>
<dbReference type="PANTHER" id="PTHR15725">
    <property type="entry name" value="ZN-FINGER, C-X8-C-X5-C-X3-H TYPE-CONTAINING"/>
    <property type="match status" value="1"/>
</dbReference>
<dbReference type="AlphaFoldDB" id="A0A3Q3DSK5"/>
<dbReference type="InterPro" id="IPR000571">
    <property type="entry name" value="Znf_CCCH"/>
</dbReference>
<dbReference type="OrthoDB" id="5395350at2759"/>
<dbReference type="STRING" id="109280.ENSHCOP00000019460"/>
<keyword evidence="1" id="KW-0479">Metal-binding</keyword>
<dbReference type="OMA" id="LMWEISE"/>
<evidence type="ECO:0000256" key="1">
    <source>
        <dbReference type="PROSITE-ProRule" id="PRU00723"/>
    </source>
</evidence>
<feature type="region of interest" description="Disordered" evidence="2">
    <location>
        <begin position="530"/>
        <end position="579"/>
    </location>
</feature>
<reference evidence="4" key="2">
    <citation type="submission" date="2025-09" db="UniProtKB">
        <authorList>
            <consortium name="Ensembl"/>
        </authorList>
    </citation>
    <scope>IDENTIFICATION</scope>
</reference>
<feature type="domain" description="C3H1-type" evidence="3">
    <location>
        <begin position="2"/>
        <end position="29"/>
    </location>
</feature>
<dbReference type="SMART" id="SM00356">
    <property type="entry name" value="ZnF_C3H1"/>
    <property type="match status" value="2"/>
</dbReference>
<dbReference type="InterPro" id="IPR041686">
    <property type="entry name" value="Znf-CCCH_3"/>
</dbReference>
<dbReference type="RefSeq" id="XP_019723207.1">
    <property type="nucleotide sequence ID" value="XM_019867648.1"/>
</dbReference>
<reference evidence="4" key="1">
    <citation type="submission" date="2025-08" db="UniProtKB">
        <authorList>
            <consortium name="Ensembl"/>
        </authorList>
    </citation>
    <scope>IDENTIFICATION</scope>
</reference>
<sequence>MPNNGDDCYFFYYSTCTKGDGCPFRHCEAAMGNETVCNLWQEGRCFRNVCKFRHMEITKKRKEIPCYWETHPAGCQKPHCAFFHEKPRYVDGILIPPDTSQIENEEEQHEEPPPLPATPLPTATNPQLRGVMKTETQEPVPSPTHPPVVINPADDDEDEDDQFSEEGDGPSPRKRCKPDESHNFGVSTLEEIRLRRALKAGMNRAIPNQSANISVNGEKENIISAIRLPFNTSNEGKIVFEETLRSRVSVADRLEKRRGNTCIKYGEVFPVTNSLAKRLGRFVKEEQTPCQKGMKSMKERLTLPAAVAENQAEEGSAVSKSTPKQIRIKTLEEIRMEKAAKSRSQKDCLPPMNTENTVTKTAPIQTPKAVKRTSYTNDHSIDHNKPPNEILHAKKRKEDQQEQNLSHKNLKPTADKVPGKYQPDPVVPFPDSPKVGEVRVKTLEEILKEKAARIQSDEVKSPNTEENGAKKPRLQQNDKLTCHGDITAEKNVEGTKRTWKAPETTSMIVKVKTFEEIMREKHLRKQEMAGQASISQQAFDASSSPKPLVRSTLKKKILPPPESSSPICSTPDRSNAPPAKNIRLRKLKTVKSETECPPNISTPAPITAVNSVLVRSFTPSQEDTLLLSPDSSTKIQSKNTKSLISPSSAKQTTPERLRAAVESPTTDRTHTTDRKVRPKLNVKPSVMKPALQVNTAQKRKRAVRSAVAAVKPLNSASIVLEESQQETDSKEEVLHPRVSCSPSTLLEHKRSSSEEPQIIHLSKCSPSQEPKMDVSLATTMEACSASRSSVLKTTPQSKSRRQSVVGSRNSTSAADDFEELINEFTEDHLDGDVDPGIGEDDLLQELSDMIGS</sequence>
<dbReference type="Gene3D" id="4.10.1000.10">
    <property type="entry name" value="Zinc finger, CCCH-type"/>
    <property type="match status" value="1"/>
</dbReference>
<accession>A0A3Q3DSK5</accession>
<keyword evidence="1" id="KW-0862">Zinc</keyword>
<dbReference type="CTD" id="9877"/>
<dbReference type="GeneID" id="109514505"/>
<dbReference type="RefSeq" id="XP_019723208.1">
    <property type="nucleotide sequence ID" value="XM_019867649.1"/>
</dbReference>
<feature type="zinc finger region" description="C3H1-type" evidence="1">
    <location>
        <begin position="31"/>
        <end position="57"/>
    </location>
</feature>
<feature type="region of interest" description="Disordered" evidence="2">
    <location>
        <begin position="722"/>
        <end position="758"/>
    </location>
</feature>
<evidence type="ECO:0000313" key="4">
    <source>
        <dbReference type="Ensembl" id="ENSHCOP00000019460.1"/>
    </source>
</evidence>
<dbReference type="PROSITE" id="PS50103">
    <property type="entry name" value="ZF_C3H1"/>
    <property type="match status" value="2"/>
</dbReference>
<name>A0A3Q3DSK5_HIPCM</name>
<dbReference type="GO" id="GO:0016973">
    <property type="term" value="P:poly(A)+ mRNA export from nucleus"/>
    <property type="evidence" value="ECO:0007669"/>
    <property type="project" value="TreeGrafter"/>
</dbReference>
<dbReference type="RefSeq" id="XP_019723210.1">
    <property type="nucleotide sequence ID" value="XM_019867651.1"/>
</dbReference>
<dbReference type="PANTHER" id="PTHR15725:SF14">
    <property type="entry name" value="ZINC FINGER CCCH DOMAIN-CONTAINING PROTEIN 11A"/>
    <property type="match status" value="1"/>
</dbReference>
<keyword evidence="5" id="KW-1185">Reference proteome</keyword>